<keyword evidence="1" id="KW-0547">Nucleotide-binding</keyword>
<reference evidence="5" key="1">
    <citation type="submission" date="2020-07" db="EMBL/GenBank/DDBJ databases">
        <title>Clarias magur genome sequencing, assembly and annotation.</title>
        <authorList>
            <person name="Kushwaha B."/>
            <person name="Kumar R."/>
            <person name="Das P."/>
            <person name="Joshi C.G."/>
            <person name="Kumar D."/>
            <person name="Nagpure N.S."/>
            <person name="Pandey M."/>
            <person name="Agarwal S."/>
            <person name="Srivastava S."/>
            <person name="Singh M."/>
            <person name="Sahoo L."/>
            <person name="Jayasankar P."/>
            <person name="Meher P.K."/>
            <person name="Koringa P.G."/>
            <person name="Iquebal M.A."/>
            <person name="Das S.P."/>
            <person name="Bit A."/>
            <person name="Patnaik S."/>
            <person name="Patel N."/>
            <person name="Shah T.M."/>
            <person name="Hinsu A."/>
            <person name="Jena J.K."/>
        </authorList>
    </citation>
    <scope>NUCLEOTIDE SEQUENCE</scope>
    <source>
        <strain evidence="5">CIFAMagur01</strain>
        <tissue evidence="5">Testis</tissue>
    </source>
</reference>
<comment type="caution">
    <text evidence="5">The sequence shown here is derived from an EMBL/GenBank/DDBJ whole genome shotgun (WGS) entry which is preliminary data.</text>
</comment>
<accession>A0A8J4TSX7</accession>
<evidence type="ECO:0000259" key="4">
    <source>
        <dbReference type="PROSITE" id="PS50893"/>
    </source>
</evidence>
<feature type="compositionally biased region" description="Basic and acidic residues" evidence="3">
    <location>
        <begin position="482"/>
        <end position="494"/>
    </location>
</feature>
<dbReference type="PROSITE" id="PS00211">
    <property type="entry name" value="ABC_TRANSPORTER_1"/>
    <property type="match status" value="1"/>
</dbReference>
<evidence type="ECO:0000256" key="3">
    <source>
        <dbReference type="SAM" id="MobiDB-lite"/>
    </source>
</evidence>
<keyword evidence="6" id="KW-1185">Reference proteome</keyword>
<feature type="compositionally biased region" description="Acidic residues" evidence="3">
    <location>
        <begin position="696"/>
        <end position="713"/>
    </location>
</feature>
<dbReference type="InterPro" id="IPR029205">
    <property type="entry name" value="Clathrin-bd"/>
</dbReference>
<gene>
    <name evidence="5" type="primary">abcG20</name>
    <name evidence="5" type="ORF">DAT39_013651</name>
</gene>
<feature type="region of interest" description="Disordered" evidence="3">
    <location>
        <begin position="1186"/>
        <end position="1213"/>
    </location>
</feature>
<feature type="compositionally biased region" description="Polar residues" evidence="3">
    <location>
        <begin position="468"/>
        <end position="480"/>
    </location>
</feature>
<dbReference type="Proteomes" id="UP000727407">
    <property type="component" value="Unassembled WGS sequence"/>
</dbReference>
<feature type="non-terminal residue" evidence="5">
    <location>
        <position position="1266"/>
    </location>
</feature>
<sequence length="1266" mass="140580">MANVNPEQLQTVNIQLRKHVRGSEEHFIKGEHVSLQRLKEQMLLVNPQGQMMTYLRKEIPPYPCPVEFSVPDVAHVTGEAAFKAILELEQFRPGAGEFSWWGLKINKEDIRAAERHFMENDTAHFPNSEQEQELSMQEQFLDKFTTSPAFEDKSRYGNYRFTFPLSELMKWYKEQNCGGAEAVLRVHETVTYRQEIMYTVLIHSPEYNEHFREYPLLKESEWVRYQDGKIIWKAQAICETHWYRFVSGERIMEPDVIRMYSSSPPPMDEDGEEEDDDDFGEFGGYCCDVSSSFGLSEWDTPTVFDQSYEKGTSPSDLYHTLRQSVGQPGKDVVVVEEKIAKDQELSNPEPLVSKTDVALDCGNRKIKASTVILNGPLFSDPQGELSVVSVTGKHSTPELQEYDLGGKDEHINKPTTDQVGHCLTNGPITFCNGKELEQLRVSSTNSTESLLGSTAEVSSSETDKASTAVASNGSQQSQEDTFLERTVSEARDTQAGEGVTESQAESQSNLAGEHQRHEIMENEEINAPQRSQTGGPSGTSLCETQIQRDSEDLGEVPDTSVEPVVENILVSDAQFNENTDNETPVSPVVNGLLVVPGKMEEDFEKVSLPVVDPTVGIVHDVEADPVMREGKRVQVGSSVESDEDFGDFRDATQGFPDVSQTESVSQEGFADFVTALSDCSSHDEFADADTLKDLKEEEELPAEDKDDVDDDDHDNNNHEIICLNLPPSDSFADFSSAPFGGLAGATGESWAEFGQHEECEAQQESWAAFDEEQQSCSATVPSTDSFKTDNMLLGLSHKLQHLFESTFPLDMAPKDLDVPTLQAVLEPQDHVEIRESVAMWRHLLDIHSAHGLKVQWVGSRSNKILLDCLGIYNILFTGQNKQPVIVPMFAAGLGMLEPTKDHVNPSSIFSASSPNQRRSALCTQQVVSSLSLEDDGVDPELYELTTAKLESNNTGSNVTDAFTRLMETVEKNSTLNSYGLLGPSGCGKTTLLKCIVGTLKISRGHISVLGKPPAFPGHEVPGRMVGYMPQDIALYNEFTISDTLWFFGRIHGLSSKETRERMKFLIDFLDLPQKSSLVRNLSGGQRRRVSLGAALLQNPRLLILDEPTVGVDPVLRSKIWQHLVEIVKGGQVSVIITTHYIEEARQANMVGLMRNGRLLAESKPEAIMKQHNAATLESAFLQLCEDSDQGGSQDSSQGPVRSNSLSPDSLKDDCREPILGKQISGTSDIPKLKVDWKVRAQHIIPKCRNITALTIKTMVRMRRNPG</sequence>
<dbReference type="AlphaFoldDB" id="A0A8J4TSX7"/>
<dbReference type="Gene3D" id="3.40.50.300">
    <property type="entry name" value="P-loop containing nucleotide triphosphate hydrolases"/>
    <property type="match status" value="1"/>
</dbReference>
<feature type="compositionally biased region" description="Polar residues" evidence="3">
    <location>
        <begin position="500"/>
        <end position="510"/>
    </location>
</feature>
<dbReference type="GO" id="GO:0016887">
    <property type="term" value="F:ATP hydrolysis activity"/>
    <property type="evidence" value="ECO:0007669"/>
    <property type="project" value="InterPro"/>
</dbReference>
<dbReference type="OrthoDB" id="5917212at2759"/>
<feature type="region of interest" description="Disordered" evidence="3">
    <location>
        <begin position="630"/>
        <end position="663"/>
    </location>
</feature>
<dbReference type="InterPro" id="IPR003439">
    <property type="entry name" value="ABC_transporter-like_ATP-bd"/>
</dbReference>
<feature type="region of interest" description="Disordered" evidence="3">
    <location>
        <begin position="523"/>
        <end position="542"/>
    </location>
</feature>
<dbReference type="PANTHER" id="PTHR43038">
    <property type="entry name" value="ATP-BINDING CASSETTE, SUB-FAMILY H, MEMBER 1"/>
    <property type="match status" value="1"/>
</dbReference>
<name>A0A8J4TSX7_CLAMG</name>
<proteinExistence type="predicted"/>
<dbReference type="SUPFAM" id="SSF52540">
    <property type="entry name" value="P-loop containing nucleoside triphosphate hydrolases"/>
    <property type="match status" value="1"/>
</dbReference>
<feature type="compositionally biased region" description="Low complexity" evidence="3">
    <location>
        <begin position="1189"/>
        <end position="1198"/>
    </location>
</feature>
<keyword evidence="2" id="KW-0067">ATP-binding</keyword>
<dbReference type="InterPro" id="IPR003593">
    <property type="entry name" value="AAA+_ATPase"/>
</dbReference>
<organism evidence="5 6">
    <name type="scientific">Clarias magur</name>
    <name type="common">Asian catfish</name>
    <name type="synonym">Macropteronotus magur</name>
    <dbReference type="NCBI Taxonomy" id="1594786"/>
    <lineage>
        <taxon>Eukaryota</taxon>
        <taxon>Metazoa</taxon>
        <taxon>Chordata</taxon>
        <taxon>Craniata</taxon>
        <taxon>Vertebrata</taxon>
        <taxon>Euteleostomi</taxon>
        <taxon>Actinopterygii</taxon>
        <taxon>Neopterygii</taxon>
        <taxon>Teleostei</taxon>
        <taxon>Ostariophysi</taxon>
        <taxon>Siluriformes</taxon>
        <taxon>Clariidae</taxon>
        <taxon>Clarias</taxon>
    </lineage>
</organism>
<feature type="compositionally biased region" description="Polar residues" evidence="3">
    <location>
        <begin position="528"/>
        <end position="542"/>
    </location>
</feature>
<dbReference type="InterPro" id="IPR017871">
    <property type="entry name" value="ABC_transporter-like_CS"/>
</dbReference>
<feature type="domain" description="ABC transporter" evidence="4">
    <location>
        <begin position="949"/>
        <end position="1180"/>
    </location>
</feature>
<dbReference type="GO" id="GO:0005524">
    <property type="term" value="F:ATP binding"/>
    <property type="evidence" value="ECO:0007669"/>
    <property type="project" value="UniProtKB-KW"/>
</dbReference>
<dbReference type="PANTHER" id="PTHR43038:SF3">
    <property type="entry name" value="ABC TRANSPORTER G FAMILY MEMBER 20 ISOFORM X1"/>
    <property type="match status" value="1"/>
</dbReference>
<dbReference type="EMBL" id="QNUK01000269">
    <property type="protein sequence ID" value="KAF5896629.1"/>
    <property type="molecule type" value="Genomic_DNA"/>
</dbReference>
<evidence type="ECO:0000313" key="5">
    <source>
        <dbReference type="EMBL" id="KAF5896629.1"/>
    </source>
</evidence>
<dbReference type="PROSITE" id="PS50893">
    <property type="entry name" value="ABC_TRANSPORTER_2"/>
    <property type="match status" value="1"/>
</dbReference>
<feature type="region of interest" description="Disordered" evidence="3">
    <location>
        <begin position="442"/>
        <end position="515"/>
    </location>
</feature>
<protein>
    <submittedName>
        <fullName evidence="5">ABC transporter G family member 23-like isoform X2</fullName>
    </submittedName>
</protein>
<evidence type="ECO:0000313" key="6">
    <source>
        <dbReference type="Proteomes" id="UP000727407"/>
    </source>
</evidence>
<dbReference type="Pfam" id="PF00005">
    <property type="entry name" value="ABC_tran"/>
    <property type="match status" value="1"/>
</dbReference>
<evidence type="ECO:0000256" key="2">
    <source>
        <dbReference type="ARBA" id="ARBA00022840"/>
    </source>
</evidence>
<feature type="compositionally biased region" description="Polar residues" evidence="3">
    <location>
        <begin position="442"/>
        <end position="460"/>
    </location>
</feature>
<dbReference type="InterPro" id="IPR027417">
    <property type="entry name" value="P-loop_NTPase"/>
</dbReference>
<dbReference type="Pfam" id="PF15045">
    <property type="entry name" value="Clathrin_bdg"/>
    <property type="match status" value="1"/>
</dbReference>
<dbReference type="SMART" id="SM00382">
    <property type="entry name" value="AAA"/>
    <property type="match status" value="1"/>
</dbReference>
<evidence type="ECO:0000256" key="1">
    <source>
        <dbReference type="ARBA" id="ARBA00022741"/>
    </source>
</evidence>
<feature type="region of interest" description="Disordered" evidence="3">
    <location>
        <begin position="689"/>
        <end position="721"/>
    </location>
</feature>